<keyword evidence="2" id="KW-1185">Reference proteome</keyword>
<accession>A0A1E4SYP8</accession>
<reference evidence="2" key="1">
    <citation type="submission" date="2016-04" db="EMBL/GenBank/DDBJ databases">
        <title>Comparative genomics of biotechnologically important yeasts.</title>
        <authorList>
            <consortium name="DOE Joint Genome Institute"/>
            <person name="Riley R."/>
            <person name="Haridas S."/>
            <person name="Wolfe K.H."/>
            <person name="Lopes M.R."/>
            <person name="Hittinger C.T."/>
            <person name="Goker M."/>
            <person name="Salamov A."/>
            <person name="Wisecaver J."/>
            <person name="Long T.M."/>
            <person name="Aerts A.L."/>
            <person name="Barry K."/>
            <person name="Choi C."/>
            <person name="Clum A."/>
            <person name="Coughlan A.Y."/>
            <person name="Deshpande S."/>
            <person name="Douglass A.P."/>
            <person name="Hanson S.J."/>
            <person name="Klenk H.-P."/>
            <person name="Labutti K."/>
            <person name="Lapidus A."/>
            <person name="Lindquist E."/>
            <person name="Lipzen A."/>
            <person name="Meier-Kolthoff J.P."/>
            <person name="Ohm R.A."/>
            <person name="Otillar R.P."/>
            <person name="Pangilinan J."/>
            <person name="Peng Y."/>
            <person name="Rokas A."/>
            <person name="Rosa C.A."/>
            <person name="Scheuner C."/>
            <person name="Sibirny A.A."/>
            <person name="Slot J.C."/>
            <person name="Stielow J.B."/>
            <person name="Sun H."/>
            <person name="Kurtzman C.P."/>
            <person name="Blackwell M."/>
            <person name="Grigoriev I.V."/>
            <person name="Jeffries T.W."/>
        </authorList>
    </citation>
    <scope>NUCLEOTIDE SEQUENCE [LARGE SCALE GENOMIC DNA]</scope>
    <source>
        <strain evidence="2">NRRL YB-2248</strain>
    </source>
</reference>
<sequence>LLLFKSDQDELKLENIRKAIPTIKALRNSFFTAKVGLAVVEKLTYLVSSVRLKQKGTGTIEDISLRGFLKELEVANPFNSRAGPNSISPPATEPQYLRLGKYAKVHKQTDNSEEIYSSLNEEVETSTLRHFLDPNVDQLLDDTGWIEFLDFLFSAQ</sequence>
<protein>
    <submittedName>
        <fullName evidence="1">Uncharacterized protein</fullName>
    </submittedName>
</protein>
<proteinExistence type="predicted"/>
<feature type="non-terminal residue" evidence="1">
    <location>
        <position position="1"/>
    </location>
</feature>
<evidence type="ECO:0000313" key="1">
    <source>
        <dbReference type="EMBL" id="ODV84633.1"/>
    </source>
</evidence>
<organism evidence="1 2">
    <name type="scientific">[Candida] arabinofermentans NRRL YB-2248</name>
    <dbReference type="NCBI Taxonomy" id="983967"/>
    <lineage>
        <taxon>Eukaryota</taxon>
        <taxon>Fungi</taxon>
        <taxon>Dikarya</taxon>
        <taxon>Ascomycota</taxon>
        <taxon>Saccharomycotina</taxon>
        <taxon>Pichiomycetes</taxon>
        <taxon>Pichiales</taxon>
        <taxon>Pichiaceae</taxon>
        <taxon>Ogataea</taxon>
        <taxon>Ogataea/Candida clade</taxon>
    </lineage>
</organism>
<evidence type="ECO:0000313" key="2">
    <source>
        <dbReference type="Proteomes" id="UP000094801"/>
    </source>
</evidence>
<gene>
    <name evidence="1" type="ORF">CANARDRAFT_181127</name>
</gene>
<dbReference type="Proteomes" id="UP000094801">
    <property type="component" value="Unassembled WGS sequence"/>
</dbReference>
<dbReference type="AlphaFoldDB" id="A0A1E4SYP8"/>
<dbReference type="OrthoDB" id="1747771at2759"/>
<feature type="non-terminal residue" evidence="1">
    <location>
        <position position="156"/>
    </location>
</feature>
<name>A0A1E4SYP8_9ASCO</name>
<dbReference type="EMBL" id="KV453856">
    <property type="protein sequence ID" value="ODV84633.1"/>
    <property type="molecule type" value="Genomic_DNA"/>
</dbReference>